<comment type="caution">
    <text evidence="1">The sequence shown here is derived from an EMBL/GenBank/DDBJ whole genome shotgun (WGS) entry which is preliminary data.</text>
</comment>
<reference evidence="2" key="1">
    <citation type="journal article" date="2019" name="Int. J. Syst. Evol. Microbiol.">
        <title>The Global Catalogue of Microorganisms (GCM) 10K type strain sequencing project: providing services to taxonomists for standard genome sequencing and annotation.</title>
        <authorList>
            <consortium name="The Broad Institute Genomics Platform"/>
            <consortium name="The Broad Institute Genome Sequencing Center for Infectious Disease"/>
            <person name="Wu L."/>
            <person name="Ma J."/>
        </authorList>
    </citation>
    <scope>NUCLEOTIDE SEQUENCE [LARGE SCALE GENOMIC DNA]</scope>
    <source>
        <strain evidence="2">CGMCC 1.13718</strain>
    </source>
</reference>
<dbReference type="Proteomes" id="UP001596425">
    <property type="component" value="Unassembled WGS sequence"/>
</dbReference>
<proteinExistence type="predicted"/>
<name>A0ABW1YL91_9GAMM</name>
<accession>A0ABW1YL91</accession>
<keyword evidence="2" id="KW-1185">Reference proteome</keyword>
<evidence type="ECO:0000313" key="2">
    <source>
        <dbReference type="Proteomes" id="UP001596425"/>
    </source>
</evidence>
<dbReference type="RefSeq" id="WP_193191882.1">
    <property type="nucleotide sequence ID" value="NZ_JACZFR010000025.1"/>
</dbReference>
<evidence type="ECO:0008006" key="3">
    <source>
        <dbReference type="Google" id="ProtNLM"/>
    </source>
</evidence>
<sequence length="182" mass="20903">MVNGPSWEPLRPLKNYLDAPAKSGVYEIGFRKDGFMAKQATAYGLHAVGYPTSFYPMYVGKHERSMRQRLGEHFIGVNSLGRHRRGSKASASIREFYRELLPELERQQARVPRAMRFPLDGLFFTCIPLEDAAQFESMVRLAHFDYPWNRRDEKDARDQAAGTESADFGYIYQQKAVRFIGG</sequence>
<protein>
    <recommendedName>
        <fullName evidence="3">GIY-YIG nuclease family protein</fullName>
    </recommendedName>
</protein>
<gene>
    <name evidence="1" type="ORF">ACFQBM_05840</name>
</gene>
<evidence type="ECO:0000313" key="1">
    <source>
        <dbReference type="EMBL" id="MFC6632790.1"/>
    </source>
</evidence>
<organism evidence="1 2">
    <name type="scientific">Microbulbifer taiwanensis</name>
    <dbReference type="NCBI Taxonomy" id="986746"/>
    <lineage>
        <taxon>Bacteria</taxon>
        <taxon>Pseudomonadati</taxon>
        <taxon>Pseudomonadota</taxon>
        <taxon>Gammaproteobacteria</taxon>
        <taxon>Cellvibrionales</taxon>
        <taxon>Microbulbiferaceae</taxon>
        <taxon>Microbulbifer</taxon>
    </lineage>
</organism>
<dbReference type="EMBL" id="JBHSVR010000001">
    <property type="protein sequence ID" value="MFC6632790.1"/>
    <property type="molecule type" value="Genomic_DNA"/>
</dbReference>